<protein>
    <submittedName>
        <fullName evidence="7">Uncharacterized protein</fullName>
    </submittedName>
</protein>
<accession>A0AAN8FBB2</accession>
<dbReference type="PANTHER" id="PTHR31216">
    <property type="entry name" value="SERPENTINE RECEPTOR CLASS BETA-1-RELATED-RELATED"/>
    <property type="match status" value="1"/>
</dbReference>
<sequence length="162" mass="18082">MTFERTIATIYVRSYEHKKVLPAIIIALSTVSIAVGTQLWLYHGKVITHPQVSVLNTPIEIYDRTNCVLIFNVVVCGLTTASMIILVIINKKRQMKAIGELSIRYQTEENIDFTKLIARVAFIQVFSYTSQSLGSLVVRLVDKSIAGAQAQPVMRTLKLAIS</sequence>
<dbReference type="InterPro" id="IPR019408">
    <property type="entry name" value="7TM_GPCR_serpentine_rcpt_Srab"/>
</dbReference>
<comment type="caution">
    <text evidence="7">The sequence shown here is derived from an EMBL/GenBank/DDBJ whole genome shotgun (WGS) entry which is preliminary data.</text>
</comment>
<feature type="transmembrane region" description="Helical" evidence="6">
    <location>
        <begin position="20"/>
        <end position="41"/>
    </location>
</feature>
<feature type="non-terminal residue" evidence="7">
    <location>
        <position position="162"/>
    </location>
</feature>
<keyword evidence="5 6" id="KW-0472">Membrane</keyword>
<dbReference type="AlphaFoldDB" id="A0AAN8FBB2"/>
<reference evidence="7 8" key="1">
    <citation type="submission" date="2019-10" db="EMBL/GenBank/DDBJ databases">
        <title>Assembly and Annotation for the nematode Trichostrongylus colubriformis.</title>
        <authorList>
            <person name="Martin J."/>
        </authorList>
    </citation>
    <scope>NUCLEOTIDE SEQUENCE [LARGE SCALE GENOMIC DNA]</scope>
    <source>
        <strain evidence="7">G859</strain>
        <tissue evidence="7">Whole worm</tissue>
    </source>
</reference>
<keyword evidence="8" id="KW-1185">Reference proteome</keyword>
<dbReference type="PANTHER" id="PTHR31216:SF11">
    <property type="entry name" value="SERPENTINE RECEPTOR CLASS BETA-16-RELATED"/>
    <property type="match status" value="1"/>
</dbReference>
<name>A0AAN8FBB2_TRICO</name>
<evidence type="ECO:0000256" key="6">
    <source>
        <dbReference type="SAM" id="Phobius"/>
    </source>
</evidence>
<dbReference type="Pfam" id="PF10292">
    <property type="entry name" value="7TM_GPCR_Srab"/>
    <property type="match status" value="1"/>
</dbReference>
<evidence type="ECO:0000256" key="2">
    <source>
        <dbReference type="ARBA" id="ARBA00006860"/>
    </source>
</evidence>
<dbReference type="EMBL" id="WIXE01015006">
    <property type="protein sequence ID" value="KAK5973835.1"/>
    <property type="molecule type" value="Genomic_DNA"/>
</dbReference>
<evidence type="ECO:0000256" key="3">
    <source>
        <dbReference type="ARBA" id="ARBA00022692"/>
    </source>
</evidence>
<evidence type="ECO:0000256" key="4">
    <source>
        <dbReference type="ARBA" id="ARBA00022989"/>
    </source>
</evidence>
<evidence type="ECO:0000256" key="5">
    <source>
        <dbReference type="ARBA" id="ARBA00023136"/>
    </source>
</evidence>
<evidence type="ECO:0000256" key="1">
    <source>
        <dbReference type="ARBA" id="ARBA00004141"/>
    </source>
</evidence>
<comment type="subcellular location">
    <subcellularLocation>
        <location evidence="1">Membrane</location>
        <topology evidence="1">Multi-pass membrane protein</topology>
    </subcellularLocation>
</comment>
<proteinExistence type="inferred from homology"/>
<keyword evidence="4 6" id="KW-1133">Transmembrane helix</keyword>
<dbReference type="GO" id="GO:0016020">
    <property type="term" value="C:membrane"/>
    <property type="evidence" value="ECO:0007669"/>
    <property type="project" value="UniProtKB-SubCell"/>
</dbReference>
<feature type="transmembrane region" description="Helical" evidence="6">
    <location>
        <begin position="68"/>
        <end position="89"/>
    </location>
</feature>
<evidence type="ECO:0000313" key="7">
    <source>
        <dbReference type="EMBL" id="KAK5973835.1"/>
    </source>
</evidence>
<dbReference type="GO" id="GO:0007606">
    <property type="term" value="P:sensory perception of chemical stimulus"/>
    <property type="evidence" value="ECO:0007669"/>
    <property type="project" value="InterPro"/>
</dbReference>
<keyword evidence="3 6" id="KW-0812">Transmembrane</keyword>
<evidence type="ECO:0000313" key="8">
    <source>
        <dbReference type="Proteomes" id="UP001331761"/>
    </source>
</evidence>
<dbReference type="GO" id="GO:0004888">
    <property type="term" value="F:transmembrane signaling receptor activity"/>
    <property type="evidence" value="ECO:0007669"/>
    <property type="project" value="InterPro"/>
</dbReference>
<dbReference type="Proteomes" id="UP001331761">
    <property type="component" value="Unassembled WGS sequence"/>
</dbReference>
<organism evidence="7 8">
    <name type="scientific">Trichostrongylus colubriformis</name>
    <name type="common">Black scour worm</name>
    <dbReference type="NCBI Taxonomy" id="6319"/>
    <lineage>
        <taxon>Eukaryota</taxon>
        <taxon>Metazoa</taxon>
        <taxon>Ecdysozoa</taxon>
        <taxon>Nematoda</taxon>
        <taxon>Chromadorea</taxon>
        <taxon>Rhabditida</taxon>
        <taxon>Rhabditina</taxon>
        <taxon>Rhabditomorpha</taxon>
        <taxon>Strongyloidea</taxon>
        <taxon>Trichostrongylidae</taxon>
        <taxon>Trichostrongylus</taxon>
    </lineage>
</organism>
<dbReference type="InterPro" id="IPR002184">
    <property type="entry name" value="7TM_GPCR_serpentine_rcpt_Srb"/>
</dbReference>
<gene>
    <name evidence="7" type="ORF">GCK32_020878</name>
</gene>
<comment type="similarity">
    <text evidence="2">Belongs to the nematode receptor-like protein srb family.</text>
</comment>